<sequence length="160" mass="17529">MTLAPHVCLAKRLLRRLCNRDQTEVVTIAISFTLKESEALPGPAVIVNKQADEKASYDSDGNVSSEDSGQDCHDIGILVPLTVRLSPQDGLIRQGGNVVVSLTAPKEYRDRICTKVTTLSVEPLPDDAEVTGRTAACDAPSRPMFTVFRTAPKHEHRWSF</sequence>
<keyword evidence="2" id="KW-1185">Reference proteome</keyword>
<protein>
    <submittedName>
        <fullName evidence="1">Uncharacterized protein</fullName>
    </submittedName>
</protein>
<evidence type="ECO:0000313" key="2">
    <source>
        <dbReference type="Proteomes" id="UP001055072"/>
    </source>
</evidence>
<comment type="caution">
    <text evidence="1">The sequence shown here is derived from an EMBL/GenBank/DDBJ whole genome shotgun (WGS) entry which is preliminary data.</text>
</comment>
<proteinExistence type="predicted"/>
<organism evidence="1 2">
    <name type="scientific">Irpex rosettiformis</name>
    <dbReference type="NCBI Taxonomy" id="378272"/>
    <lineage>
        <taxon>Eukaryota</taxon>
        <taxon>Fungi</taxon>
        <taxon>Dikarya</taxon>
        <taxon>Basidiomycota</taxon>
        <taxon>Agaricomycotina</taxon>
        <taxon>Agaricomycetes</taxon>
        <taxon>Polyporales</taxon>
        <taxon>Irpicaceae</taxon>
        <taxon>Irpex</taxon>
    </lineage>
</organism>
<gene>
    <name evidence="1" type="ORF">BDY19DRAFT_988016</name>
</gene>
<name>A0ACB8UIL3_9APHY</name>
<reference evidence="1" key="1">
    <citation type="journal article" date="2021" name="Environ. Microbiol.">
        <title>Gene family expansions and transcriptome signatures uncover fungal adaptations to wood decay.</title>
        <authorList>
            <person name="Hage H."/>
            <person name="Miyauchi S."/>
            <person name="Viragh M."/>
            <person name="Drula E."/>
            <person name="Min B."/>
            <person name="Chaduli D."/>
            <person name="Navarro D."/>
            <person name="Favel A."/>
            <person name="Norest M."/>
            <person name="Lesage-Meessen L."/>
            <person name="Balint B."/>
            <person name="Merenyi Z."/>
            <person name="de Eugenio L."/>
            <person name="Morin E."/>
            <person name="Martinez A.T."/>
            <person name="Baldrian P."/>
            <person name="Stursova M."/>
            <person name="Martinez M.J."/>
            <person name="Novotny C."/>
            <person name="Magnuson J.K."/>
            <person name="Spatafora J.W."/>
            <person name="Maurice S."/>
            <person name="Pangilinan J."/>
            <person name="Andreopoulos W."/>
            <person name="LaButti K."/>
            <person name="Hundley H."/>
            <person name="Na H."/>
            <person name="Kuo A."/>
            <person name="Barry K."/>
            <person name="Lipzen A."/>
            <person name="Henrissat B."/>
            <person name="Riley R."/>
            <person name="Ahrendt S."/>
            <person name="Nagy L.G."/>
            <person name="Grigoriev I.V."/>
            <person name="Martin F."/>
            <person name="Rosso M.N."/>
        </authorList>
    </citation>
    <scope>NUCLEOTIDE SEQUENCE</scope>
    <source>
        <strain evidence="1">CBS 384.51</strain>
    </source>
</reference>
<dbReference type="Proteomes" id="UP001055072">
    <property type="component" value="Unassembled WGS sequence"/>
</dbReference>
<dbReference type="EMBL" id="MU274900">
    <property type="protein sequence ID" value="KAI0094145.1"/>
    <property type="molecule type" value="Genomic_DNA"/>
</dbReference>
<evidence type="ECO:0000313" key="1">
    <source>
        <dbReference type="EMBL" id="KAI0094145.1"/>
    </source>
</evidence>
<accession>A0ACB8UIL3</accession>